<keyword evidence="1" id="KW-0862">Zinc</keyword>
<evidence type="ECO:0000313" key="5">
    <source>
        <dbReference type="WBParaSite" id="PDA_v2.g20718.t1"/>
    </source>
</evidence>
<dbReference type="PROSITE" id="PS50966">
    <property type="entry name" value="ZF_SWIM"/>
    <property type="match status" value="1"/>
</dbReference>
<evidence type="ECO:0000256" key="1">
    <source>
        <dbReference type="PROSITE-ProRule" id="PRU00325"/>
    </source>
</evidence>
<keyword evidence="1" id="KW-0863">Zinc-finger</keyword>
<feature type="region of interest" description="Disordered" evidence="2">
    <location>
        <begin position="928"/>
        <end position="959"/>
    </location>
</feature>
<sequence length="1145" mass="129011">MSQKYFHVNASLSNDDNKQFCNINLNKNRKCTDISGEMVQSISIPSKLHKRYNGKEAAANLFEFARQEESNKPTSPELQDFKASQRLFDPDDSHAAKNVKRDIFIPTEQSPKPELVPEDLDLSKIIYGLEHVHLAEKVENANSLQSDDLLMERNESSLESPDSSSERFSTFRSSEGEIARQSSPDYILDSEIYLQEAVQDASLISDSGVLPTQEVVEDSSEIIAIEPNTDVPQQINSDLSSNTMLKIALNLNNEYAHCESAFPPLKVPGKQGFYLAIIPGDSLKNIADIFGSDMVSPWNSTKSRAKQYFVNYTIENGEVTKYERVKSNDKDNFATYCFEFQARHPKYLDLSKKVIGVIQPQNKKPIEGSKVVIFYKLLEDSDEITAYCSRPNFEPRLNPSNSAAIKSLLRNNTPRPAIVKFNESNSIVSGLNVAVTEKQAQNAASYDKDREALTNKGVKQKINFETILKLVQDQEFVMEYSQVGNDMFIFLATKASLHMMKASTVTVADVNKIAKLVEDALKLPSNQRYSQLKKIVSSPEYSKIQGTGLVIIDTTFNLSCLHLTAAMCTSPHLLRDNKPASFTGCYMLSTKKDLTAYEYMAKWIDKLVDAKGRIFRGLLTDADPSLNVFLKATVFATPSIKLQCMIHLKENIEDLCDHDSDLIINDIFGTLVGDVRYKGLLDELTFPEFETKLEYLLQKRHWLANPRLVEWFSKGFRRQKIFQRYGVVSRIKAGLGFNVSETNTVEGENMVTKDGIDDNTPVQILIKKLQKRMHEQLTSAGMAFVQHKPVSLRNPALFVGAEAWRRLSIAKKKEIFLKIGLCDTDIIKGFEIAPTTFPSALSPNLTEKEREAMVLAAKNMEVLDSSSKGTFVVMTAAKPITVIITTLKIQCSCNYKVKHLLICEHLLAVNFKHPELQILHKLESEIENESMTEKHERATAKNSGAKPGTSRRRGALSSRNKKAVITEIRDCESRSNNNSVDVLHRIGAPSSQPMIAPVSSYNSQKQLETRPNAVQPRPATFHPPTANALRNFKSAYGITENELWFNANAFYLKYSSKVRDAHNRQCCQCRMDISKSQKIVFTHLEHYEYVMKTNNQIRVSYGERICCAKYDCFISRYPYADPTCINASEINEDEASDILSAIFAP</sequence>
<proteinExistence type="predicted"/>
<dbReference type="WBParaSite" id="PDA_v2.g20718.t1">
    <property type="protein sequence ID" value="PDA_v2.g20718.t1"/>
    <property type="gene ID" value="PDA_v2.g20718"/>
</dbReference>
<feature type="compositionally biased region" description="Low complexity" evidence="2">
    <location>
        <begin position="157"/>
        <end position="173"/>
    </location>
</feature>
<keyword evidence="4" id="KW-1185">Reference proteome</keyword>
<keyword evidence="1" id="KW-0479">Metal-binding</keyword>
<evidence type="ECO:0000313" key="4">
    <source>
        <dbReference type="Proteomes" id="UP000887578"/>
    </source>
</evidence>
<dbReference type="GO" id="GO:0008270">
    <property type="term" value="F:zinc ion binding"/>
    <property type="evidence" value="ECO:0007669"/>
    <property type="project" value="UniProtKB-KW"/>
</dbReference>
<evidence type="ECO:0000256" key="2">
    <source>
        <dbReference type="SAM" id="MobiDB-lite"/>
    </source>
</evidence>
<dbReference type="AlphaFoldDB" id="A0A914PRG4"/>
<accession>A0A914PRG4</accession>
<feature type="compositionally biased region" description="Basic residues" evidence="2">
    <location>
        <begin position="949"/>
        <end position="959"/>
    </location>
</feature>
<dbReference type="Proteomes" id="UP000887578">
    <property type="component" value="Unplaced"/>
</dbReference>
<reference evidence="5" key="1">
    <citation type="submission" date="2022-11" db="UniProtKB">
        <authorList>
            <consortium name="WormBaseParasite"/>
        </authorList>
    </citation>
    <scope>IDENTIFICATION</scope>
</reference>
<feature type="region of interest" description="Disordered" evidence="2">
    <location>
        <begin position="153"/>
        <end position="176"/>
    </location>
</feature>
<protein>
    <submittedName>
        <fullName evidence="5">SWIM-type domain-containing protein</fullName>
    </submittedName>
</protein>
<organism evidence="4 5">
    <name type="scientific">Panagrolaimus davidi</name>
    <dbReference type="NCBI Taxonomy" id="227884"/>
    <lineage>
        <taxon>Eukaryota</taxon>
        <taxon>Metazoa</taxon>
        <taxon>Ecdysozoa</taxon>
        <taxon>Nematoda</taxon>
        <taxon>Chromadorea</taxon>
        <taxon>Rhabditida</taxon>
        <taxon>Tylenchina</taxon>
        <taxon>Panagrolaimomorpha</taxon>
        <taxon>Panagrolaimoidea</taxon>
        <taxon>Panagrolaimidae</taxon>
        <taxon>Panagrolaimus</taxon>
    </lineage>
</organism>
<dbReference type="InterPro" id="IPR007527">
    <property type="entry name" value="Znf_SWIM"/>
</dbReference>
<feature type="domain" description="SWIM-type" evidence="3">
    <location>
        <begin position="880"/>
        <end position="914"/>
    </location>
</feature>
<evidence type="ECO:0000259" key="3">
    <source>
        <dbReference type="PROSITE" id="PS50966"/>
    </source>
</evidence>
<name>A0A914PRG4_9BILA</name>